<dbReference type="EMBL" id="AE017226">
    <property type="protein sequence ID" value="AAS12404.1"/>
    <property type="molecule type" value="Genomic_DNA"/>
</dbReference>
<dbReference type="HOGENOM" id="CLU_3206548_0_0_12"/>
<organism evidence="1 2">
    <name type="scientific">Treponema denticola (strain ATCC 35405 / DSM 14222 / CIP 103919 / JCM 8153 / KCTC 15104)</name>
    <dbReference type="NCBI Taxonomy" id="243275"/>
    <lineage>
        <taxon>Bacteria</taxon>
        <taxon>Pseudomonadati</taxon>
        <taxon>Spirochaetota</taxon>
        <taxon>Spirochaetia</taxon>
        <taxon>Spirochaetales</taxon>
        <taxon>Treponemataceae</taxon>
        <taxon>Treponema</taxon>
    </lineage>
</organism>
<dbReference type="AlphaFoldDB" id="Q73LH3"/>
<evidence type="ECO:0000313" key="1">
    <source>
        <dbReference type="EMBL" id="AAS12404.1"/>
    </source>
</evidence>
<sequence length="45" mass="5392">MGNVHPCTFLILEFCLRKTLEVWNHGHPESDFYNLILIQFIEIFL</sequence>
<gene>
    <name evidence="1" type="ordered locus">TDE_1890</name>
</gene>
<reference evidence="1 2" key="1">
    <citation type="journal article" date="2004" name="Proc. Natl. Acad. Sci. U.S.A.">
        <title>Comparison of the genome of the oral pathogen Treponema denticola with other spirochete genomes.</title>
        <authorList>
            <person name="Seshadri R."/>
            <person name="Myers G.S."/>
            <person name="Tettelin H."/>
            <person name="Eisen J.A."/>
            <person name="Heidelberg J.F."/>
            <person name="Dodson R.J."/>
            <person name="Davidsen T.M."/>
            <person name="DeBoy R.T."/>
            <person name="Fouts D.E."/>
            <person name="Haft D.H."/>
            <person name="Selengut J."/>
            <person name="Ren Q."/>
            <person name="Brinkac L.M."/>
            <person name="Madupu R."/>
            <person name="Kolonay J."/>
            <person name="Durkin S.A."/>
            <person name="Daugherty S.C."/>
            <person name="Shetty J."/>
            <person name="Shvartsbeyn A."/>
            <person name="Gebregeorgis E."/>
            <person name="Geer K."/>
            <person name="Tsegaye G."/>
            <person name="Malek J."/>
            <person name="Ayodeji B."/>
            <person name="Shatsman S."/>
            <person name="McLeod M.P."/>
            <person name="Smajs D."/>
            <person name="Howell J.K."/>
            <person name="Pal S."/>
            <person name="Amin A."/>
            <person name="Vashisth P."/>
            <person name="McNeill T.Z."/>
            <person name="Xiang Q."/>
            <person name="Sodergren E."/>
            <person name="Baca E."/>
            <person name="Weinstock G.M."/>
            <person name="Norris S.J."/>
            <person name="Fraser C.M."/>
            <person name="Paulsen I.T."/>
        </authorList>
    </citation>
    <scope>NUCLEOTIDE SEQUENCE [LARGE SCALE GENOMIC DNA]</scope>
    <source>
        <strain evidence="2">ATCC 35405 / DSM 14222 / CIP 103919 / JCM 8153 / KCTC 15104</strain>
    </source>
</reference>
<accession>Q73LH3</accession>
<dbReference type="KEGG" id="tde:TDE_1890"/>
<name>Q73LH3_TREDE</name>
<keyword evidence="2" id="KW-1185">Reference proteome</keyword>
<proteinExistence type="predicted"/>
<protein>
    <submittedName>
        <fullName evidence="1">Uncharacterized protein</fullName>
    </submittedName>
</protein>
<dbReference type="Proteomes" id="UP000008212">
    <property type="component" value="Chromosome"/>
</dbReference>
<dbReference type="PaxDb" id="243275-TDE_1890"/>
<dbReference type="STRING" id="243275.TDE_1890"/>
<evidence type="ECO:0000313" key="2">
    <source>
        <dbReference type="Proteomes" id="UP000008212"/>
    </source>
</evidence>